<dbReference type="NCBIfam" id="NF041644">
    <property type="entry name" value="CBO0543_fam"/>
    <property type="match status" value="1"/>
</dbReference>
<keyword evidence="1" id="KW-0812">Transmembrane</keyword>
<feature type="transmembrane region" description="Helical" evidence="1">
    <location>
        <begin position="90"/>
        <end position="109"/>
    </location>
</feature>
<keyword evidence="1" id="KW-0472">Membrane</keyword>
<reference evidence="2 3" key="1">
    <citation type="submission" date="2018-07" db="EMBL/GenBank/DDBJ databases">
        <title>Lottiidibacillus patelloidae gen. nov., sp. nov., isolated from the intestinal tract of a marine limpet and the reclassification of B. taeanensis BH030017T, B. algicola KMM 3737T and B. hwajinpoensis SW-72T as genus Lottiidibacillus.</title>
        <authorList>
            <person name="Liu R."/>
            <person name="Huang Z."/>
        </authorList>
    </citation>
    <scope>NUCLEOTIDE SEQUENCE [LARGE SCALE GENOMIC DNA]</scope>
    <source>
        <strain evidence="2 3">BH030017</strain>
    </source>
</reference>
<dbReference type="InterPro" id="IPR048147">
    <property type="entry name" value="CBO0543-like"/>
</dbReference>
<comment type="caution">
    <text evidence="2">The sequence shown here is derived from an EMBL/GenBank/DDBJ whole genome shotgun (WGS) entry which is preliminary data.</text>
</comment>
<sequence length="169" mass="20634">MYLLFVVIVYLIFAKIFVDWKRWEEYYPTIQYYIIFNLLYNFLFYNHTLWAYKAVTVNWLNHTLIDITFSFIIVPVAFMIYLRYFPKRRGWLYMGVWVAYFSFLEFLFVKKGLFIFDNGWNIWWSTLFNVISFIMIRLHYKKPLIALAASVPVIIILLLVFHPSLSELK</sequence>
<feature type="transmembrane region" description="Helical" evidence="1">
    <location>
        <begin position="121"/>
        <end position="138"/>
    </location>
</feature>
<evidence type="ECO:0000313" key="2">
    <source>
        <dbReference type="EMBL" id="RBW68591.1"/>
    </source>
</evidence>
<feature type="transmembrane region" description="Helical" evidence="1">
    <location>
        <begin position="144"/>
        <end position="161"/>
    </location>
</feature>
<evidence type="ECO:0000313" key="3">
    <source>
        <dbReference type="Proteomes" id="UP000253314"/>
    </source>
</evidence>
<accession>A0A366XXB5</accession>
<feature type="transmembrane region" description="Helical" evidence="1">
    <location>
        <begin position="64"/>
        <end position="84"/>
    </location>
</feature>
<dbReference type="Proteomes" id="UP000253314">
    <property type="component" value="Unassembled WGS sequence"/>
</dbReference>
<keyword evidence="1" id="KW-1133">Transmembrane helix</keyword>
<dbReference type="EMBL" id="QOCW01000018">
    <property type="protein sequence ID" value="RBW68591.1"/>
    <property type="molecule type" value="Genomic_DNA"/>
</dbReference>
<feature type="transmembrane region" description="Helical" evidence="1">
    <location>
        <begin position="30"/>
        <end position="52"/>
    </location>
</feature>
<organism evidence="2 3">
    <name type="scientific">Bacillus taeanensis</name>
    <dbReference type="NCBI Taxonomy" id="273032"/>
    <lineage>
        <taxon>Bacteria</taxon>
        <taxon>Bacillati</taxon>
        <taxon>Bacillota</taxon>
        <taxon>Bacilli</taxon>
        <taxon>Bacillales</taxon>
        <taxon>Bacillaceae</taxon>
        <taxon>Bacillus</taxon>
    </lineage>
</organism>
<dbReference type="AlphaFoldDB" id="A0A366XXB5"/>
<dbReference type="RefSeq" id="WP_113807011.1">
    <property type="nucleotide sequence ID" value="NZ_QOCW01000018.1"/>
</dbReference>
<name>A0A366XXB5_9BACI</name>
<keyword evidence="3" id="KW-1185">Reference proteome</keyword>
<evidence type="ECO:0000256" key="1">
    <source>
        <dbReference type="SAM" id="Phobius"/>
    </source>
</evidence>
<gene>
    <name evidence="2" type="ORF">DS031_15635</name>
</gene>
<protein>
    <submittedName>
        <fullName evidence="2">Uncharacterized protein</fullName>
    </submittedName>
</protein>
<dbReference type="OrthoDB" id="1730091at2"/>
<proteinExistence type="predicted"/>